<dbReference type="PROSITE" id="PS51384">
    <property type="entry name" value="FAD_FR"/>
    <property type="match status" value="1"/>
</dbReference>
<dbReference type="InterPro" id="IPR017938">
    <property type="entry name" value="Riboflavin_synthase-like_b-brl"/>
</dbReference>
<feature type="binding site" evidence="8">
    <location>
        <position position="164"/>
    </location>
    <ligand>
        <name>FAD</name>
        <dbReference type="ChEBI" id="CHEBI:57692"/>
    </ligand>
</feature>
<evidence type="ECO:0000313" key="12">
    <source>
        <dbReference type="EMBL" id="CAH0017280.1"/>
    </source>
</evidence>
<evidence type="ECO:0000256" key="5">
    <source>
        <dbReference type="ARBA" id="ARBA00022827"/>
    </source>
</evidence>
<dbReference type="GO" id="GO:0005739">
    <property type="term" value="C:mitochondrion"/>
    <property type="evidence" value="ECO:0007669"/>
    <property type="project" value="TreeGrafter"/>
</dbReference>
<dbReference type="OrthoDB" id="10253744at2759"/>
<dbReference type="EMBL" id="CABFNQ020000505">
    <property type="protein sequence ID" value="CAH0017280.1"/>
    <property type="molecule type" value="Genomic_DNA"/>
</dbReference>
<dbReference type="GO" id="GO:0016491">
    <property type="term" value="F:oxidoreductase activity"/>
    <property type="evidence" value="ECO:0007669"/>
    <property type="project" value="UniProtKB-KW"/>
</dbReference>
<dbReference type="PANTHER" id="PTHR19370">
    <property type="entry name" value="NADH-CYTOCHROME B5 REDUCTASE"/>
    <property type="match status" value="1"/>
</dbReference>
<proteinExistence type="inferred from homology"/>
<dbReference type="PANTHER" id="PTHR19370:SF189">
    <property type="entry name" value="CYTOCHROME C MITOCHONDRIAL IMPORT FACTOR CYC2"/>
    <property type="match status" value="1"/>
</dbReference>
<accession>A0A9N9V2C3</accession>
<evidence type="ECO:0000259" key="11">
    <source>
        <dbReference type="PROSITE" id="PS51384"/>
    </source>
</evidence>
<feature type="region of interest" description="Disordered" evidence="9">
    <location>
        <begin position="50"/>
        <end position="70"/>
    </location>
</feature>
<evidence type="ECO:0000313" key="13">
    <source>
        <dbReference type="Proteomes" id="UP000696573"/>
    </source>
</evidence>
<dbReference type="Pfam" id="PF00970">
    <property type="entry name" value="FAD_binding_6"/>
    <property type="match status" value="1"/>
</dbReference>
<evidence type="ECO:0000256" key="8">
    <source>
        <dbReference type="PIRSR" id="PIRSR601834-1"/>
    </source>
</evidence>
<keyword evidence="10" id="KW-0812">Transmembrane</keyword>
<dbReference type="SUPFAM" id="SSF52343">
    <property type="entry name" value="Ferredoxin reductase-like, C-terminal NADP-linked domain"/>
    <property type="match status" value="1"/>
</dbReference>
<keyword evidence="6" id="KW-0560">Oxidoreductase</keyword>
<evidence type="ECO:0000256" key="6">
    <source>
        <dbReference type="ARBA" id="ARBA00023002"/>
    </source>
</evidence>
<dbReference type="GO" id="GO:0016020">
    <property type="term" value="C:membrane"/>
    <property type="evidence" value="ECO:0007669"/>
    <property type="project" value="UniProtKB-SubCell"/>
</dbReference>
<dbReference type="InterPro" id="IPR001834">
    <property type="entry name" value="CBR-like"/>
</dbReference>
<dbReference type="AlphaFoldDB" id="A0A9N9V2C3"/>
<dbReference type="Gene3D" id="2.40.30.10">
    <property type="entry name" value="Translation factors"/>
    <property type="match status" value="1"/>
</dbReference>
<evidence type="ECO:0000256" key="2">
    <source>
        <dbReference type="ARBA" id="ARBA00004370"/>
    </source>
</evidence>
<feature type="binding site" evidence="8">
    <location>
        <position position="166"/>
    </location>
    <ligand>
        <name>FAD</name>
        <dbReference type="ChEBI" id="CHEBI:57692"/>
    </ligand>
</feature>
<feature type="domain" description="FAD-binding FR-type" evidence="11">
    <location>
        <begin position="105"/>
        <end position="222"/>
    </location>
</feature>
<dbReference type="CDD" id="cd06183">
    <property type="entry name" value="cyt_b5_reduct_like"/>
    <property type="match status" value="1"/>
</dbReference>
<feature type="transmembrane region" description="Helical" evidence="10">
    <location>
        <begin position="74"/>
        <end position="91"/>
    </location>
</feature>
<dbReference type="InterPro" id="IPR017927">
    <property type="entry name" value="FAD-bd_FR_type"/>
</dbReference>
<keyword evidence="13" id="KW-1185">Reference proteome</keyword>
<evidence type="ECO:0000256" key="4">
    <source>
        <dbReference type="ARBA" id="ARBA00022630"/>
    </source>
</evidence>
<dbReference type="SUPFAM" id="SSF63380">
    <property type="entry name" value="Riboflavin synthase domain-like"/>
    <property type="match status" value="1"/>
</dbReference>
<keyword evidence="10" id="KW-1133">Transmembrane helix</keyword>
<protein>
    <recommendedName>
        <fullName evidence="11">FAD-binding FR-type domain-containing protein</fullName>
    </recommendedName>
</protein>
<feature type="binding site" evidence="8">
    <location>
        <position position="198"/>
    </location>
    <ligand>
        <name>FAD</name>
        <dbReference type="ChEBI" id="CHEBI:57692"/>
    </ligand>
</feature>
<evidence type="ECO:0000256" key="9">
    <source>
        <dbReference type="SAM" id="MobiDB-lite"/>
    </source>
</evidence>
<reference evidence="12" key="1">
    <citation type="submission" date="2021-10" db="EMBL/GenBank/DDBJ databases">
        <authorList>
            <person name="Piombo E."/>
        </authorList>
    </citation>
    <scope>NUCLEOTIDE SEQUENCE</scope>
</reference>
<evidence type="ECO:0000256" key="1">
    <source>
        <dbReference type="ARBA" id="ARBA00001974"/>
    </source>
</evidence>
<keyword evidence="7 10" id="KW-0472">Membrane</keyword>
<comment type="subcellular location">
    <subcellularLocation>
        <location evidence="2">Membrane</location>
    </subcellularLocation>
</comment>
<evidence type="ECO:0000256" key="10">
    <source>
        <dbReference type="SAM" id="Phobius"/>
    </source>
</evidence>
<feature type="binding site" evidence="8">
    <location>
        <position position="197"/>
    </location>
    <ligand>
        <name>FAD</name>
        <dbReference type="ChEBI" id="CHEBI:57692"/>
    </ligand>
</feature>
<dbReference type="InterPro" id="IPR039261">
    <property type="entry name" value="FNR_nucleotide-bd"/>
</dbReference>
<comment type="caution">
    <text evidence="12">The sequence shown here is derived from an EMBL/GenBank/DDBJ whole genome shotgun (WGS) entry which is preliminary data.</text>
</comment>
<comment type="cofactor">
    <cofactor evidence="1 8">
        <name>FAD</name>
        <dbReference type="ChEBI" id="CHEBI:57692"/>
    </cofactor>
</comment>
<sequence>MAQTFTWTRVRHGVATGAFEARLAEIRCSRAAPWPTTRAPSLVLSQGLYSGRGSSRAYSTASSPIPPRRSKRSGRFLAIGLVFGGVLYYYTTSPASSKQVTLNSKTFVPYQITSREALSPSSFVISITPRNPDPNPPYLLPSSSGWRHPLWSVEFKQPEVQISRHYTPLPPSLSQNSEEDRTGVLRFYIRAVGDGEMSNYLCRLRVGQDVWLRGPHVGFDLVNRLGASKGIVFLAGGTGIVPGMQAAQVALDGYQDTSVSLLWAVRSRREVQGSTPSSSSTGPCWWEFWKKGGEPTELGVDIRDPGPVARQLAEMKAKYGSRIDVQVVVDEEGSSFSLENIRKALARTTEDHQPSASVTGARCFLHNQKLHEEASEFESDSPPCSCAPTEGALPGKNLFIVSGPDGFVSHYAGPKVWQGGKHTQGPLGGVAGQIQSLEPRLASEWLVLKL</sequence>
<feature type="compositionally biased region" description="Polar residues" evidence="9">
    <location>
        <begin position="50"/>
        <end position="61"/>
    </location>
</feature>
<gene>
    <name evidence="12" type="ORF">CRHIZ90672A_00016532</name>
</gene>
<dbReference type="Proteomes" id="UP000696573">
    <property type="component" value="Unassembled WGS sequence"/>
</dbReference>
<keyword evidence="5 8" id="KW-0274">FAD</keyword>
<evidence type="ECO:0000256" key="7">
    <source>
        <dbReference type="ARBA" id="ARBA00023136"/>
    </source>
</evidence>
<dbReference type="InterPro" id="IPR008333">
    <property type="entry name" value="Cbr1-like_FAD-bd_dom"/>
</dbReference>
<dbReference type="Gene3D" id="3.40.50.80">
    <property type="entry name" value="Nucleotide-binding domain of ferredoxin-NADP reductase (FNR) module"/>
    <property type="match status" value="1"/>
</dbReference>
<keyword evidence="4 8" id="KW-0285">Flavoprotein</keyword>
<comment type="similarity">
    <text evidence="3">Belongs to the flavoprotein pyridine nucleotide cytochrome reductase family.</text>
</comment>
<evidence type="ECO:0000256" key="3">
    <source>
        <dbReference type="ARBA" id="ARBA00006105"/>
    </source>
</evidence>
<name>A0A9N9V2C3_9HYPO</name>
<organism evidence="12 13">
    <name type="scientific">Clonostachys rhizophaga</name>
    <dbReference type="NCBI Taxonomy" id="160324"/>
    <lineage>
        <taxon>Eukaryota</taxon>
        <taxon>Fungi</taxon>
        <taxon>Dikarya</taxon>
        <taxon>Ascomycota</taxon>
        <taxon>Pezizomycotina</taxon>
        <taxon>Sordariomycetes</taxon>
        <taxon>Hypocreomycetidae</taxon>
        <taxon>Hypocreales</taxon>
        <taxon>Bionectriaceae</taxon>
        <taxon>Clonostachys</taxon>
    </lineage>
</organism>